<accession>A0AAV3S4S6</accession>
<evidence type="ECO:0000313" key="2">
    <source>
        <dbReference type="EMBL" id="GAA0289959.1"/>
    </source>
</evidence>
<name>A0AAV3S4S6_9EURY</name>
<feature type="domain" description="DUF7837" evidence="1">
    <location>
        <begin position="15"/>
        <end position="57"/>
    </location>
</feature>
<evidence type="ECO:0000313" key="3">
    <source>
        <dbReference type="Proteomes" id="UP001500837"/>
    </source>
</evidence>
<proteinExistence type="predicted"/>
<organism evidence="2 3">
    <name type="scientific">Halarchaeum salinum</name>
    <dbReference type="NCBI Taxonomy" id="489912"/>
    <lineage>
        <taxon>Archaea</taxon>
        <taxon>Methanobacteriati</taxon>
        <taxon>Methanobacteriota</taxon>
        <taxon>Stenosarchaea group</taxon>
        <taxon>Halobacteria</taxon>
        <taxon>Halobacteriales</taxon>
        <taxon>Halobacteriaceae</taxon>
    </lineage>
</organism>
<dbReference type="Pfam" id="PF25207">
    <property type="entry name" value="DUF7837"/>
    <property type="match status" value="1"/>
</dbReference>
<comment type="caution">
    <text evidence="2">The sequence shown here is derived from an EMBL/GenBank/DDBJ whole genome shotgun (WGS) entry which is preliminary data.</text>
</comment>
<reference evidence="2 3" key="1">
    <citation type="journal article" date="2019" name="Int. J. Syst. Evol. Microbiol.">
        <title>The Global Catalogue of Microorganisms (GCM) 10K type strain sequencing project: providing services to taxonomists for standard genome sequencing and annotation.</title>
        <authorList>
            <consortium name="The Broad Institute Genomics Platform"/>
            <consortium name="The Broad Institute Genome Sequencing Center for Infectious Disease"/>
            <person name="Wu L."/>
            <person name="Ma J."/>
        </authorList>
    </citation>
    <scope>NUCLEOTIDE SEQUENCE [LARGE SCALE GENOMIC DNA]</scope>
    <source>
        <strain evidence="2 3">JCM 16330</strain>
    </source>
</reference>
<sequence length="60" mass="6364">MIPNERMTDADGTDGVLGRCPECGADIPATAVLIEYEDDDGEAAYAECRSCNRVVKPGSD</sequence>
<evidence type="ECO:0000259" key="1">
    <source>
        <dbReference type="Pfam" id="PF25207"/>
    </source>
</evidence>
<gene>
    <name evidence="2" type="ORF">GCM10009066_00610</name>
</gene>
<dbReference type="EMBL" id="BAAABL010000004">
    <property type="protein sequence ID" value="GAA0289959.1"/>
    <property type="molecule type" value="Genomic_DNA"/>
</dbReference>
<protein>
    <recommendedName>
        <fullName evidence="1">DUF7837 domain-containing protein</fullName>
    </recommendedName>
</protein>
<keyword evidence="3" id="KW-1185">Reference proteome</keyword>
<dbReference type="AlphaFoldDB" id="A0AAV3S4S6"/>
<dbReference type="Proteomes" id="UP001500837">
    <property type="component" value="Unassembled WGS sequence"/>
</dbReference>
<dbReference type="InterPro" id="IPR057159">
    <property type="entry name" value="DUF7837"/>
</dbReference>